<dbReference type="SUPFAM" id="SSF54909">
    <property type="entry name" value="Dimeric alpha+beta barrel"/>
    <property type="match status" value="1"/>
</dbReference>
<evidence type="ECO:0000256" key="3">
    <source>
        <dbReference type="ARBA" id="ARBA00023163"/>
    </source>
</evidence>
<gene>
    <name evidence="5" type="ORF">KDM92_14460</name>
</gene>
<reference evidence="5 6" key="1">
    <citation type="submission" date="2021-04" db="EMBL/GenBank/DDBJ databases">
        <title>novel species isolated from subtropical streams in China.</title>
        <authorList>
            <person name="Lu H."/>
        </authorList>
    </citation>
    <scope>NUCLEOTIDE SEQUENCE [LARGE SCALE GENOMIC DNA]</scope>
    <source>
        <strain evidence="5 6">BYS107W</strain>
    </source>
</reference>
<dbReference type="InterPro" id="IPR019887">
    <property type="entry name" value="Tscrpt_reg_AsnC/Lrp_C"/>
</dbReference>
<dbReference type="InterPro" id="IPR036390">
    <property type="entry name" value="WH_DNA-bd_sf"/>
</dbReference>
<evidence type="ECO:0000313" key="5">
    <source>
        <dbReference type="EMBL" id="MBR7747784.1"/>
    </source>
</evidence>
<name>A0A941I5A9_9BURK</name>
<dbReference type="InterPro" id="IPR011008">
    <property type="entry name" value="Dimeric_a/b-barrel"/>
</dbReference>
<dbReference type="RefSeq" id="WP_212685160.1">
    <property type="nucleotide sequence ID" value="NZ_JAGSPM010000009.1"/>
</dbReference>
<dbReference type="Gene3D" id="3.30.70.920">
    <property type="match status" value="1"/>
</dbReference>
<dbReference type="InterPro" id="IPR019888">
    <property type="entry name" value="Tscrpt_reg_AsnC-like"/>
</dbReference>
<accession>A0A941I5A9</accession>
<dbReference type="Pfam" id="PF13404">
    <property type="entry name" value="HTH_AsnC-type"/>
    <property type="match status" value="1"/>
</dbReference>
<keyword evidence="3" id="KW-0804">Transcription</keyword>
<dbReference type="GO" id="GO:0043200">
    <property type="term" value="P:response to amino acid"/>
    <property type="evidence" value="ECO:0007669"/>
    <property type="project" value="TreeGrafter"/>
</dbReference>
<keyword evidence="1" id="KW-0805">Transcription regulation</keyword>
<comment type="caution">
    <text evidence="5">The sequence shown here is derived from an EMBL/GenBank/DDBJ whole genome shotgun (WGS) entry which is preliminary data.</text>
</comment>
<dbReference type="SUPFAM" id="SSF46785">
    <property type="entry name" value="Winged helix' DNA-binding domain"/>
    <property type="match status" value="1"/>
</dbReference>
<evidence type="ECO:0000313" key="6">
    <source>
        <dbReference type="Proteomes" id="UP000680158"/>
    </source>
</evidence>
<sequence>MDDIDQHLLSLLREDARIPVLSLAKKLRLSRTTIQKRIDKLEKNGVILGYSVRVKPDALHHQIRAMMNIAIEGNSASAVHLALRAMPQVQSLFTTNGKWDVIAEIRADSLEALNLILGKIRAIPGIAGSETNILLGVLKI</sequence>
<proteinExistence type="predicted"/>
<dbReference type="AlphaFoldDB" id="A0A941I5A9"/>
<evidence type="ECO:0000256" key="1">
    <source>
        <dbReference type="ARBA" id="ARBA00023015"/>
    </source>
</evidence>
<dbReference type="Gene3D" id="1.10.10.10">
    <property type="entry name" value="Winged helix-like DNA-binding domain superfamily/Winged helix DNA-binding domain"/>
    <property type="match status" value="1"/>
</dbReference>
<keyword evidence="2" id="KW-0238">DNA-binding</keyword>
<evidence type="ECO:0000256" key="2">
    <source>
        <dbReference type="ARBA" id="ARBA00023125"/>
    </source>
</evidence>
<dbReference type="PANTHER" id="PTHR30154">
    <property type="entry name" value="LEUCINE-RESPONSIVE REGULATORY PROTEIN"/>
    <property type="match status" value="1"/>
</dbReference>
<feature type="domain" description="HTH asnC-type" evidence="4">
    <location>
        <begin position="1"/>
        <end position="75"/>
    </location>
</feature>
<dbReference type="EMBL" id="JAGSPM010000009">
    <property type="protein sequence ID" value="MBR7747784.1"/>
    <property type="molecule type" value="Genomic_DNA"/>
</dbReference>
<organism evidence="5 6">
    <name type="scientific">Undibacterium baiyunense</name>
    <dbReference type="NCBI Taxonomy" id="2828731"/>
    <lineage>
        <taxon>Bacteria</taxon>
        <taxon>Pseudomonadati</taxon>
        <taxon>Pseudomonadota</taxon>
        <taxon>Betaproteobacteria</taxon>
        <taxon>Burkholderiales</taxon>
        <taxon>Oxalobacteraceae</taxon>
        <taxon>Undibacterium</taxon>
    </lineage>
</organism>
<keyword evidence="6" id="KW-1185">Reference proteome</keyword>
<dbReference type="SMART" id="SM00344">
    <property type="entry name" value="HTH_ASNC"/>
    <property type="match status" value="1"/>
</dbReference>
<dbReference type="Proteomes" id="UP000680158">
    <property type="component" value="Unassembled WGS sequence"/>
</dbReference>
<dbReference type="Pfam" id="PF01037">
    <property type="entry name" value="AsnC_trans_reg"/>
    <property type="match status" value="1"/>
</dbReference>
<evidence type="ECO:0000259" key="4">
    <source>
        <dbReference type="PROSITE" id="PS50956"/>
    </source>
</evidence>
<dbReference type="GO" id="GO:0005829">
    <property type="term" value="C:cytosol"/>
    <property type="evidence" value="ECO:0007669"/>
    <property type="project" value="TreeGrafter"/>
</dbReference>
<dbReference type="PANTHER" id="PTHR30154:SF53">
    <property type="entry name" value="HTH-TYPE TRANSCRIPTIONAL REGULATOR LRPC"/>
    <property type="match status" value="1"/>
</dbReference>
<dbReference type="GO" id="GO:0043565">
    <property type="term" value="F:sequence-specific DNA binding"/>
    <property type="evidence" value="ECO:0007669"/>
    <property type="project" value="InterPro"/>
</dbReference>
<dbReference type="InterPro" id="IPR036388">
    <property type="entry name" value="WH-like_DNA-bd_sf"/>
</dbReference>
<protein>
    <submittedName>
        <fullName evidence="5">Lrp/AsnC family transcriptional regulator</fullName>
    </submittedName>
</protein>
<dbReference type="InterPro" id="IPR000485">
    <property type="entry name" value="AsnC-type_HTH_dom"/>
</dbReference>
<dbReference type="PRINTS" id="PR00033">
    <property type="entry name" value="HTHASNC"/>
</dbReference>
<dbReference type="PROSITE" id="PS50956">
    <property type="entry name" value="HTH_ASNC_2"/>
    <property type="match status" value="1"/>
</dbReference>